<protein>
    <recommendedName>
        <fullName evidence="4">Secreted protein</fullName>
    </recommendedName>
</protein>
<proteinExistence type="predicted"/>
<sequence length="133" mass="14688">MIMRIAVTALLTTALLPAATDSATVVTGPDRNRATIYASIDNGHKLTVRIPRVTDKNRPKCTWVILRLQRTSGPKRTVPTWEAATNRNCGNRTDDLPTFSRDGIARAWAKLCVSSRSRPASPCSETWVPLSER</sequence>
<gene>
    <name evidence="2" type="ORF">H4W81_005791</name>
</gene>
<evidence type="ECO:0000256" key="1">
    <source>
        <dbReference type="SAM" id="SignalP"/>
    </source>
</evidence>
<dbReference type="EMBL" id="JADBEF010000001">
    <property type="protein sequence ID" value="MBE1563012.1"/>
    <property type="molecule type" value="Genomic_DNA"/>
</dbReference>
<accession>A0ABR9KLX3</accession>
<dbReference type="RefSeq" id="WP_192777660.1">
    <property type="nucleotide sequence ID" value="NZ_BAAASY010000004.1"/>
</dbReference>
<organism evidence="2 3">
    <name type="scientific">Nonomuraea africana</name>
    <dbReference type="NCBI Taxonomy" id="46171"/>
    <lineage>
        <taxon>Bacteria</taxon>
        <taxon>Bacillati</taxon>
        <taxon>Actinomycetota</taxon>
        <taxon>Actinomycetes</taxon>
        <taxon>Streptosporangiales</taxon>
        <taxon>Streptosporangiaceae</taxon>
        <taxon>Nonomuraea</taxon>
    </lineage>
</organism>
<reference evidence="2 3" key="1">
    <citation type="submission" date="2020-10" db="EMBL/GenBank/DDBJ databases">
        <title>Sequencing the genomes of 1000 actinobacteria strains.</title>
        <authorList>
            <person name="Klenk H.-P."/>
        </authorList>
    </citation>
    <scope>NUCLEOTIDE SEQUENCE [LARGE SCALE GENOMIC DNA]</scope>
    <source>
        <strain evidence="2 3">DSM 43748</strain>
    </source>
</reference>
<evidence type="ECO:0000313" key="2">
    <source>
        <dbReference type="EMBL" id="MBE1563012.1"/>
    </source>
</evidence>
<dbReference type="Proteomes" id="UP000661607">
    <property type="component" value="Unassembled WGS sequence"/>
</dbReference>
<evidence type="ECO:0008006" key="4">
    <source>
        <dbReference type="Google" id="ProtNLM"/>
    </source>
</evidence>
<name>A0ABR9KLX3_9ACTN</name>
<evidence type="ECO:0000313" key="3">
    <source>
        <dbReference type="Proteomes" id="UP000661607"/>
    </source>
</evidence>
<comment type="caution">
    <text evidence="2">The sequence shown here is derived from an EMBL/GenBank/DDBJ whole genome shotgun (WGS) entry which is preliminary data.</text>
</comment>
<feature type="chain" id="PRO_5047406449" description="Secreted protein" evidence="1">
    <location>
        <begin position="19"/>
        <end position="133"/>
    </location>
</feature>
<keyword evidence="3" id="KW-1185">Reference proteome</keyword>
<feature type="signal peptide" evidence="1">
    <location>
        <begin position="1"/>
        <end position="18"/>
    </location>
</feature>
<keyword evidence="1" id="KW-0732">Signal</keyword>